<dbReference type="InterPro" id="IPR050270">
    <property type="entry name" value="DegV_domain_contain"/>
</dbReference>
<sequence>MKTAIIIDSSCGVKDLSKYKDTFLVPLVILKEDGTSIKDDQNFTKKEYDELNAKQVLRTSQTITGDMLTKWDELLKEYDEIICLLISKGLSGQYNTFKMFSNDSEGGYAGRVHVIDNNGVSILIKRQLEEVHHLLDRGVKPNDICKKIEEKYKKIKGYIIPKTLDQLVRGGRITKAAAGLAKILKITPILSYKGVIDKEDKTRTFKKAVSKVIEKIINETSGEYVVDIAYSDCSKELLQSVKDMVVEKGLKLGLVESLPYVIVCHTGAETFAFFANKIDK</sequence>
<keyword evidence="1" id="KW-0446">Lipid-binding</keyword>
<dbReference type="AlphaFoldDB" id="A0A6I6C4L3"/>
<protein>
    <submittedName>
        <fullName evidence="2">Fatty acid-binding protein DegV</fullName>
    </submittedName>
</protein>
<dbReference type="NCBIfam" id="TIGR00762">
    <property type="entry name" value="DegV"/>
    <property type="match status" value="1"/>
</dbReference>
<reference evidence="2 3" key="1">
    <citation type="submission" date="2019-11" db="EMBL/GenBank/DDBJ databases">
        <title>Complete genome sequence of Spiroplasma tabanidicola TAUS-1 (DSM 22603).</title>
        <authorList>
            <person name="Huang C.-T."/>
            <person name="Lin Y.-C."/>
            <person name="Kuo C.-H."/>
        </authorList>
    </citation>
    <scope>NUCLEOTIDE SEQUENCE [LARGE SCALE GENOMIC DNA]</scope>
    <source>
        <strain evidence="2 3">TAUS-1</strain>
    </source>
</reference>
<dbReference type="Gene3D" id="3.30.1180.10">
    <property type="match status" value="1"/>
</dbReference>
<evidence type="ECO:0000313" key="3">
    <source>
        <dbReference type="Proteomes" id="UP000424468"/>
    </source>
</evidence>
<proteinExistence type="predicted"/>
<organism evidence="2 3">
    <name type="scientific">Spiroplasma tabanidicola</name>
    <dbReference type="NCBI Taxonomy" id="324079"/>
    <lineage>
        <taxon>Bacteria</taxon>
        <taxon>Bacillati</taxon>
        <taxon>Mycoplasmatota</taxon>
        <taxon>Mollicutes</taxon>
        <taxon>Entomoplasmatales</taxon>
        <taxon>Spiroplasmataceae</taxon>
        <taxon>Spiroplasma</taxon>
    </lineage>
</organism>
<dbReference type="PROSITE" id="PS51482">
    <property type="entry name" value="DEGV"/>
    <property type="match status" value="1"/>
</dbReference>
<dbReference type="GO" id="GO:0008289">
    <property type="term" value="F:lipid binding"/>
    <property type="evidence" value="ECO:0007669"/>
    <property type="project" value="UniProtKB-KW"/>
</dbReference>
<dbReference type="InterPro" id="IPR003797">
    <property type="entry name" value="DegV"/>
</dbReference>
<dbReference type="OrthoDB" id="388177at2"/>
<accession>A0A6I6C4L3</accession>
<dbReference type="Gene3D" id="3.40.50.10170">
    <property type="match status" value="1"/>
</dbReference>
<dbReference type="SUPFAM" id="SSF82549">
    <property type="entry name" value="DAK1/DegV-like"/>
    <property type="match status" value="1"/>
</dbReference>
<dbReference type="PANTHER" id="PTHR33434:SF2">
    <property type="entry name" value="FATTY ACID-BINDING PROTEIN TM_1468"/>
    <property type="match status" value="1"/>
</dbReference>
<dbReference type="Pfam" id="PF02645">
    <property type="entry name" value="DegV"/>
    <property type="match status" value="1"/>
</dbReference>
<dbReference type="KEGG" id="stab:STABA_v1c03740"/>
<dbReference type="Proteomes" id="UP000424468">
    <property type="component" value="Chromosome"/>
</dbReference>
<dbReference type="InterPro" id="IPR043168">
    <property type="entry name" value="DegV_C"/>
</dbReference>
<dbReference type="EMBL" id="CP046276">
    <property type="protein sequence ID" value="QGS51737.1"/>
    <property type="molecule type" value="Genomic_DNA"/>
</dbReference>
<name>A0A6I6C4L3_9MOLU</name>
<dbReference type="PANTHER" id="PTHR33434">
    <property type="entry name" value="DEGV DOMAIN-CONTAINING PROTEIN DR_1986-RELATED"/>
    <property type="match status" value="1"/>
</dbReference>
<dbReference type="RefSeq" id="WP_156006005.1">
    <property type="nucleotide sequence ID" value="NZ_CP046276.1"/>
</dbReference>
<gene>
    <name evidence="2" type="ORF">STABA_v1c03740</name>
</gene>
<evidence type="ECO:0000313" key="2">
    <source>
        <dbReference type="EMBL" id="QGS51737.1"/>
    </source>
</evidence>
<evidence type="ECO:0000256" key="1">
    <source>
        <dbReference type="ARBA" id="ARBA00023121"/>
    </source>
</evidence>
<keyword evidence="3" id="KW-1185">Reference proteome</keyword>